<organism evidence="1">
    <name type="scientific">uncultured Chloroflexia bacterium</name>
    <dbReference type="NCBI Taxonomy" id="1672391"/>
    <lineage>
        <taxon>Bacteria</taxon>
        <taxon>Bacillati</taxon>
        <taxon>Chloroflexota</taxon>
        <taxon>Chloroflexia</taxon>
        <taxon>environmental samples</taxon>
    </lineage>
</organism>
<accession>A0A6J4N2H8</accession>
<protein>
    <recommendedName>
        <fullName evidence="2">Helix-turn-helix domain-containing protein</fullName>
    </recommendedName>
</protein>
<evidence type="ECO:0000313" key="1">
    <source>
        <dbReference type="EMBL" id="CAA9373174.1"/>
    </source>
</evidence>
<gene>
    <name evidence="1" type="ORF">AVDCRST_MAG93-8581</name>
</gene>
<sequence>MAAYKRTLDLTESQRQQLLHHRDHDPRPYVRERCAALLKIADGMTPHAVARHGLLKPRKPDTVYGWLDWYEKLGMRSVLWFQHGGAHRRGL</sequence>
<evidence type="ECO:0008006" key="2">
    <source>
        <dbReference type="Google" id="ProtNLM"/>
    </source>
</evidence>
<dbReference type="EMBL" id="CADCTR010002891">
    <property type="protein sequence ID" value="CAA9373174.1"/>
    <property type="molecule type" value="Genomic_DNA"/>
</dbReference>
<reference evidence="1" key="1">
    <citation type="submission" date="2020-02" db="EMBL/GenBank/DDBJ databases">
        <authorList>
            <person name="Meier V. D."/>
        </authorList>
    </citation>
    <scope>NUCLEOTIDE SEQUENCE</scope>
    <source>
        <strain evidence="1">AVDCRST_MAG93</strain>
    </source>
</reference>
<proteinExistence type="predicted"/>
<dbReference type="AlphaFoldDB" id="A0A6J4N2H8"/>
<name>A0A6J4N2H8_9CHLR</name>